<dbReference type="InterPro" id="IPR032675">
    <property type="entry name" value="LRR_dom_sf"/>
</dbReference>
<dbReference type="SUPFAM" id="SSF52058">
    <property type="entry name" value="L domain-like"/>
    <property type="match status" value="1"/>
</dbReference>
<dbReference type="OMA" id="GCTELLP"/>
<dbReference type="OrthoDB" id="263256at2759"/>
<keyword evidence="2" id="KW-0677">Repeat</keyword>
<dbReference type="PANTHER" id="PTHR46652:SF3">
    <property type="entry name" value="LEUCINE-RICH REPEAT-CONTAINING PROTEIN 9"/>
    <property type="match status" value="1"/>
</dbReference>
<evidence type="ECO:0000313" key="5">
    <source>
        <dbReference type="Proteomes" id="UP000037923"/>
    </source>
</evidence>
<feature type="compositionally biased region" description="Low complexity" evidence="3">
    <location>
        <begin position="94"/>
        <end position="106"/>
    </location>
</feature>
<keyword evidence="1" id="KW-0433">Leucine-rich repeat</keyword>
<dbReference type="EMBL" id="LGTL01000019">
    <property type="protein sequence ID" value="KPA76761.1"/>
    <property type="molecule type" value="Genomic_DNA"/>
</dbReference>
<keyword evidence="5" id="KW-1185">Reference proteome</keyword>
<proteinExistence type="predicted"/>
<feature type="region of interest" description="Disordered" evidence="3">
    <location>
        <begin position="72"/>
        <end position="126"/>
    </location>
</feature>
<comment type="caution">
    <text evidence="4">The sequence shown here is derived from an EMBL/GenBank/DDBJ whole genome shotgun (WGS) entry which is preliminary data.</text>
</comment>
<evidence type="ECO:0000313" key="4">
    <source>
        <dbReference type="EMBL" id="KPA76761.1"/>
    </source>
</evidence>
<sequence>MPLLSPSDAAVQPAQMDALRNLFQQYIEAQRALKPALRQLHLSPHEPLPPALQEAVLEKVLNFAAQLHPQAPPQLAPAASDGDKGYPLRHRPPSGSSYTDSMTSSTAQAERQKATQRDTPRQRVVQRKCEDVGWDAILPFLADPPVGAHATLRAVGPGSRRRLEQHAWSWMVEEVRAVVCPFIVENGAEMHVRDSYARLDGRERQYVGSVPVARRTPVPVPRHETTPEERRLLDGTVLLDCERQSLLLDRAWREGWLHRRSTSHLLFLSPAFAQPNSLRFLRLNPSRVHVDGVCCDVLRPRRHQPHNAHGTDSNVAVGVAGSPGLGDVHASTVSRAGLTPPVPPLLDGRPAAEFRVTRKLLGDAVSAISRERARSAEVATRPQLSLRLTSLSTTAAARAAQELANSPASTSSLDAPHVMQLGTLHNGDSCSSSGGRGEVVSTQQETPNLFCTPSPHHPCFRHEALPVVVEDVNGATHVFCTRATSMESDMMRGLMRGWLQHHHRLRRQPLYSTAADFLLVGAATQRKSGALAEADDVDYVVCTAIPSAAEAAALHGDATAPSSLRGAHAAEATQHTETAVTIGGDEGKRVMKDTAACPVLLRDVEQLGCVASPASGLQENAHRTAAAARLFHVRLQEWRAKREDVVRRMDTVDPSWLMVGDCRGPLPRPLALHVTEQHLPWLARQLCPDSEGGGLADLQELHLCVAELLLPPGWVSAWQWCLSILRSRRNLLVVSIVADASPSPMAPAAATGEDCMKNVDDSTVVPALECLSDTAAGPIRAQFMEALLDISSLQVLDLHGVTAEAVMQLLQARTSAEAAGGEANQQSFGEVSCVRLARLRDLYVTVRRGHDAGAGPRSTHSGEVFLSAAVFPSLQVFWLDAPRLRRFTFGTSLVLRELHLVSDSVLLCSALRGVEALPFLEVLHVERAVIDDCAFLGDCLALRELLLHACRLSPTLLAASVGGAASGDSGQAEELRGVERAPSLETLSLCYTDEVRQLRNFARCRSLRRVLLTRCNGVSTSSIAGFECLPRLELLALEYTRVSALSHFSKAPALQVLRVDGCKRVLRSSVMGLEMTPHLRELSLQDTNVSTVANFGGGCTALRSLDLSGCRHLDVDGLQGIQALPQLEVLSLSHTPITDVDFLADCMRLTTLYVEGCTGLLPAALEELRSSPVLRRIMANGCTSLTRVGQLGRCRLLEALSVAGAVALTTAGTQGIEHSPHLRFLDLSGTAVHSLRFLARGCRGLRYLSVRGCPLIRSLRELHGVEELPRLRTFNMENLRVTGSLDFLTVSTSLQHVSFSGCAGLTEEDVRALQRSDISTSIP</sequence>
<protein>
    <submittedName>
        <fullName evidence="4">Uncharacterized protein</fullName>
    </submittedName>
</protein>
<dbReference type="RefSeq" id="XP_015655200.1">
    <property type="nucleotide sequence ID" value="XM_015806278.1"/>
</dbReference>
<dbReference type="Gene3D" id="3.80.10.10">
    <property type="entry name" value="Ribonuclease Inhibitor"/>
    <property type="match status" value="2"/>
</dbReference>
<organism evidence="4 5">
    <name type="scientific">Leptomonas pyrrhocoris</name>
    <name type="common">Firebug parasite</name>
    <dbReference type="NCBI Taxonomy" id="157538"/>
    <lineage>
        <taxon>Eukaryota</taxon>
        <taxon>Discoba</taxon>
        <taxon>Euglenozoa</taxon>
        <taxon>Kinetoplastea</taxon>
        <taxon>Metakinetoplastina</taxon>
        <taxon>Trypanosomatida</taxon>
        <taxon>Trypanosomatidae</taxon>
        <taxon>Leishmaniinae</taxon>
        <taxon>Leptomonas</taxon>
    </lineage>
</organism>
<name>A0A0N0DT15_LEPPY</name>
<reference evidence="4 5" key="1">
    <citation type="submission" date="2015-07" db="EMBL/GenBank/DDBJ databases">
        <title>High-quality genome of monoxenous trypanosomatid Leptomonas pyrrhocoris.</title>
        <authorList>
            <person name="Flegontov P."/>
            <person name="Butenko A."/>
            <person name="Firsov S."/>
            <person name="Vlcek C."/>
            <person name="Logacheva M.D."/>
            <person name="Field M."/>
            <person name="Filatov D."/>
            <person name="Flegontova O."/>
            <person name="Gerasimov E."/>
            <person name="Jackson A.P."/>
            <person name="Kelly S."/>
            <person name="Opperdoes F."/>
            <person name="O'Reilly A."/>
            <person name="Votypka J."/>
            <person name="Yurchenko V."/>
            <person name="Lukes J."/>
        </authorList>
    </citation>
    <scope>NUCLEOTIDE SEQUENCE [LARGE SCALE GENOMIC DNA]</scope>
    <source>
        <strain evidence="4">H10</strain>
    </source>
</reference>
<dbReference type="PANTHER" id="PTHR46652">
    <property type="entry name" value="LEUCINE-RICH REPEAT AND IQ DOMAIN-CONTAINING PROTEIN 1-RELATED"/>
    <property type="match status" value="1"/>
</dbReference>
<evidence type="ECO:0000256" key="3">
    <source>
        <dbReference type="SAM" id="MobiDB-lite"/>
    </source>
</evidence>
<accession>A0A0N0DT15</accession>
<dbReference type="GeneID" id="26907871"/>
<dbReference type="SMART" id="SM00367">
    <property type="entry name" value="LRR_CC"/>
    <property type="match status" value="5"/>
</dbReference>
<dbReference type="Proteomes" id="UP000037923">
    <property type="component" value="Unassembled WGS sequence"/>
</dbReference>
<dbReference type="InterPro" id="IPR006553">
    <property type="entry name" value="Leu-rich_rpt_Cys-con_subtyp"/>
</dbReference>
<dbReference type="VEuPathDB" id="TriTrypDB:LpyrH10_19_1370"/>
<dbReference type="InterPro" id="IPR050836">
    <property type="entry name" value="SDS22/Internalin_LRR"/>
</dbReference>
<gene>
    <name evidence="4" type="ORF">ABB37_07586</name>
</gene>
<evidence type="ECO:0000256" key="2">
    <source>
        <dbReference type="ARBA" id="ARBA00022737"/>
    </source>
</evidence>
<evidence type="ECO:0000256" key="1">
    <source>
        <dbReference type="ARBA" id="ARBA00022614"/>
    </source>
</evidence>
<feature type="compositionally biased region" description="Basic and acidic residues" evidence="3">
    <location>
        <begin position="110"/>
        <end position="126"/>
    </location>
</feature>